<feature type="transmembrane region" description="Helical" evidence="2">
    <location>
        <begin position="45"/>
        <end position="63"/>
    </location>
</feature>
<dbReference type="STRING" id="86259.A0A4Z1NFN0"/>
<evidence type="ECO:0000256" key="1">
    <source>
        <dbReference type="SAM" id="MobiDB-lite"/>
    </source>
</evidence>
<organism evidence="3 4">
    <name type="scientific">Venturia nashicola</name>
    <dbReference type="NCBI Taxonomy" id="86259"/>
    <lineage>
        <taxon>Eukaryota</taxon>
        <taxon>Fungi</taxon>
        <taxon>Dikarya</taxon>
        <taxon>Ascomycota</taxon>
        <taxon>Pezizomycotina</taxon>
        <taxon>Dothideomycetes</taxon>
        <taxon>Pleosporomycetidae</taxon>
        <taxon>Venturiales</taxon>
        <taxon>Venturiaceae</taxon>
        <taxon>Venturia</taxon>
    </lineage>
</organism>
<accession>A0A4Z1NFN0</accession>
<name>A0A4Z1NFN0_9PEZI</name>
<reference evidence="3 4" key="1">
    <citation type="submission" date="2019-04" db="EMBL/GenBank/DDBJ databases">
        <title>High contiguity whole genome sequence and gene annotation resource for two Venturia nashicola isolates.</title>
        <authorList>
            <person name="Prokchorchik M."/>
            <person name="Won K."/>
            <person name="Lee Y."/>
            <person name="Choi E.D."/>
            <person name="Segonzac C."/>
            <person name="Sohn K.H."/>
        </authorList>
    </citation>
    <scope>NUCLEOTIDE SEQUENCE [LARGE SCALE GENOMIC DNA]</scope>
    <source>
        <strain evidence="3 4">PRI2</strain>
    </source>
</reference>
<keyword evidence="4" id="KW-1185">Reference proteome</keyword>
<proteinExistence type="predicted"/>
<evidence type="ECO:0000313" key="3">
    <source>
        <dbReference type="EMBL" id="TID13235.1"/>
    </source>
</evidence>
<keyword evidence="2" id="KW-0812">Transmembrane</keyword>
<dbReference type="EMBL" id="SNSC02000028">
    <property type="protein sequence ID" value="TID13235.1"/>
    <property type="molecule type" value="Genomic_DNA"/>
</dbReference>
<feature type="transmembrane region" description="Helical" evidence="2">
    <location>
        <begin position="75"/>
        <end position="98"/>
    </location>
</feature>
<feature type="transmembrane region" description="Helical" evidence="2">
    <location>
        <begin position="110"/>
        <end position="134"/>
    </location>
</feature>
<feature type="compositionally biased region" description="Polar residues" evidence="1">
    <location>
        <begin position="148"/>
        <end position="162"/>
    </location>
</feature>
<gene>
    <name evidence="3" type="ORF">E6O75_ATG10308</name>
</gene>
<dbReference type="AlphaFoldDB" id="A0A4Z1NFN0"/>
<sequence length="187" mass="20978">MPYLLSHKQKTIAHITQLLLIHVAIGCTVPRIFMKNQPRTRANTIAMGMGAKSIMFIFYQLITENIQKFKRWGSLKAYMIINILEVVFWGAVVFLVIQANLSRCKGTSCYLSWAVVGVSIVIVMIQTPLAFFYTMEFRENKKQRSLAASSGTGYESGQSMTGTHGGRRDEEMAMKEATAHGQGVRGY</sequence>
<comment type="caution">
    <text evidence="3">The sequence shown here is derived from an EMBL/GenBank/DDBJ whole genome shotgun (WGS) entry which is preliminary data.</text>
</comment>
<feature type="transmembrane region" description="Helical" evidence="2">
    <location>
        <begin position="12"/>
        <end position="33"/>
    </location>
</feature>
<keyword evidence="2" id="KW-1133">Transmembrane helix</keyword>
<keyword evidence="2" id="KW-0472">Membrane</keyword>
<evidence type="ECO:0000313" key="4">
    <source>
        <dbReference type="Proteomes" id="UP000298493"/>
    </source>
</evidence>
<feature type="region of interest" description="Disordered" evidence="1">
    <location>
        <begin position="148"/>
        <end position="169"/>
    </location>
</feature>
<protein>
    <submittedName>
        <fullName evidence="3">Gb</fullName>
    </submittedName>
</protein>
<evidence type="ECO:0000256" key="2">
    <source>
        <dbReference type="SAM" id="Phobius"/>
    </source>
</evidence>
<dbReference type="Proteomes" id="UP000298493">
    <property type="component" value="Unassembled WGS sequence"/>
</dbReference>